<accession>A0A1V4JVY8</accession>
<name>A0A1V4JVY8_PATFA</name>
<protein>
    <submittedName>
        <fullName evidence="1">Uncharacterized protein</fullName>
    </submittedName>
</protein>
<evidence type="ECO:0000313" key="1">
    <source>
        <dbReference type="EMBL" id="OPJ76235.1"/>
    </source>
</evidence>
<sequence>MSACFLCGEVKSWLDKDSQKSLSDFCLEFPGEKDPHLRSIKLVKSPLLIISWSPPSGRTWRNWCGDRDAEAWDDLETELPWTWRSDGARGSLCAAPSRWLTGQLVPLKSKS</sequence>
<evidence type="ECO:0000313" key="2">
    <source>
        <dbReference type="Proteomes" id="UP000190648"/>
    </source>
</evidence>
<proteinExistence type="predicted"/>
<dbReference type="AlphaFoldDB" id="A0A1V4JVY8"/>
<dbReference type="EMBL" id="LSYS01005888">
    <property type="protein sequence ID" value="OPJ76235.1"/>
    <property type="molecule type" value="Genomic_DNA"/>
</dbReference>
<organism evidence="1 2">
    <name type="scientific">Patagioenas fasciata monilis</name>
    <dbReference type="NCBI Taxonomy" id="372326"/>
    <lineage>
        <taxon>Eukaryota</taxon>
        <taxon>Metazoa</taxon>
        <taxon>Chordata</taxon>
        <taxon>Craniata</taxon>
        <taxon>Vertebrata</taxon>
        <taxon>Euteleostomi</taxon>
        <taxon>Archelosauria</taxon>
        <taxon>Archosauria</taxon>
        <taxon>Dinosauria</taxon>
        <taxon>Saurischia</taxon>
        <taxon>Theropoda</taxon>
        <taxon>Coelurosauria</taxon>
        <taxon>Aves</taxon>
        <taxon>Neognathae</taxon>
        <taxon>Neoaves</taxon>
        <taxon>Columbimorphae</taxon>
        <taxon>Columbiformes</taxon>
        <taxon>Columbidae</taxon>
        <taxon>Patagioenas</taxon>
    </lineage>
</organism>
<comment type="caution">
    <text evidence="1">The sequence shown here is derived from an EMBL/GenBank/DDBJ whole genome shotgun (WGS) entry which is preliminary data.</text>
</comment>
<keyword evidence="2" id="KW-1185">Reference proteome</keyword>
<gene>
    <name evidence="1" type="ORF">AV530_004015</name>
</gene>
<dbReference type="Proteomes" id="UP000190648">
    <property type="component" value="Unassembled WGS sequence"/>
</dbReference>
<reference evidence="1 2" key="1">
    <citation type="submission" date="2016-02" db="EMBL/GenBank/DDBJ databases">
        <title>Band-tailed pigeon sequencing and assembly.</title>
        <authorList>
            <person name="Soares A.E."/>
            <person name="Novak B.J."/>
            <person name="Rice E.S."/>
            <person name="O'Connell B."/>
            <person name="Chang D."/>
            <person name="Weber S."/>
            <person name="Shapiro B."/>
        </authorList>
    </citation>
    <scope>NUCLEOTIDE SEQUENCE [LARGE SCALE GENOMIC DNA]</scope>
    <source>
        <strain evidence="1">BTP2013</strain>
        <tissue evidence="1">Blood</tissue>
    </source>
</reference>